<dbReference type="STRING" id="1798650.A2945_03865"/>
<dbReference type="GO" id="GO:0003747">
    <property type="term" value="F:translation release factor activity"/>
    <property type="evidence" value="ECO:0007669"/>
    <property type="project" value="InterPro"/>
</dbReference>
<dbReference type="Proteomes" id="UP000178880">
    <property type="component" value="Unassembled WGS sequence"/>
</dbReference>
<evidence type="ECO:0000256" key="1">
    <source>
        <dbReference type="SAM" id="MobiDB-lite"/>
    </source>
</evidence>
<dbReference type="SUPFAM" id="SSF110916">
    <property type="entry name" value="Peptidyl-tRNA hydrolase domain-like"/>
    <property type="match status" value="1"/>
</dbReference>
<feature type="compositionally biased region" description="Basic residues" evidence="1">
    <location>
        <begin position="130"/>
        <end position="139"/>
    </location>
</feature>
<dbReference type="InterPro" id="IPR000352">
    <property type="entry name" value="Pep_chain_release_fac_I"/>
</dbReference>
<feature type="compositionally biased region" description="Basic and acidic residues" evidence="1">
    <location>
        <begin position="113"/>
        <end position="129"/>
    </location>
</feature>
<dbReference type="PANTHER" id="PTHR47814">
    <property type="entry name" value="PEPTIDYL-TRNA HYDROLASE ARFB"/>
    <property type="match status" value="1"/>
</dbReference>
<name>A0A1G2CGD5_9BACT</name>
<sequence>MRKEFIIPKLECVITYARSGGKGGQNVNKVETKAVLRWNVRESKALSAEQMEMIFSYAPLANRINDADEVVLYEQSERTQGRNKSILVEKLNRLVNEALTPPAERVPTKVPRSSRENRIQEKKATGEKKSGRKKMRDWE</sequence>
<dbReference type="Pfam" id="PF00472">
    <property type="entry name" value="RF-1"/>
    <property type="match status" value="1"/>
</dbReference>
<evidence type="ECO:0000313" key="4">
    <source>
        <dbReference type="Proteomes" id="UP000178880"/>
    </source>
</evidence>
<protein>
    <recommendedName>
        <fullName evidence="2">Prokaryotic-type class I peptide chain release factors domain-containing protein</fullName>
    </recommendedName>
</protein>
<dbReference type="EMBL" id="MHLA01000001">
    <property type="protein sequence ID" value="OGZ00459.1"/>
    <property type="molecule type" value="Genomic_DNA"/>
</dbReference>
<proteinExistence type="predicted"/>
<reference evidence="3 4" key="1">
    <citation type="journal article" date="2016" name="Nat. Commun.">
        <title>Thousands of microbial genomes shed light on interconnected biogeochemical processes in an aquifer system.</title>
        <authorList>
            <person name="Anantharaman K."/>
            <person name="Brown C.T."/>
            <person name="Hug L.A."/>
            <person name="Sharon I."/>
            <person name="Castelle C.J."/>
            <person name="Probst A.J."/>
            <person name="Thomas B.C."/>
            <person name="Singh A."/>
            <person name="Wilkins M.J."/>
            <person name="Karaoz U."/>
            <person name="Brodie E.L."/>
            <person name="Williams K.H."/>
            <person name="Hubbard S.S."/>
            <person name="Banfield J.F."/>
        </authorList>
    </citation>
    <scope>NUCLEOTIDE SEQUENCE [LARGE SCALE GENOMIC DNA]</scope>
</reference>
<dbReference type="AlphaFoldDB" id="A0A1G2CGD5"/>
<dbReference type="GO" id="GO:0004045">
    <property type="term" value="F:peptidyl-tRNA hydrolase activity"/>
    <property type="evidence" value="ECO:0007669"/>
    <property type="project" value="TreeGrafter"/>
</dbReference>
<gene>
    <name evidence="3" type="ORF">A2945_03865</name>
</gene>
<comment type="caution">
    <text evidence="3">The sequence shown here is derived from an EMBL/GenBank/DDBJ whole genome shotgun (WGS) entry which is preliminary data.</text>
</comment>
<evidence type="ECO:0000313" key="3">
    <source>
        <dbReference type="EMBL" id="OGZ00459.1"/>
    </source>
</evidence>
<dbReference type="Gene3D" id="3.30.160.20">
    <property type="match status" value="1"/>
</dbReference>
<dbReference type="GO" id="GO:0072344">
    <property type="term" value="P:rescue of stalled ribosome"/>
    <property type="evidence" value="ECO:0007669"/>
    <property type="project" value="TreeGrafter"/>
</dbReference>
<dbReference type="PANTHER" id="PTHR47814:SF1">
    <property type="entry name" value="PEPTIDYL-TRNA HYDROLASE ARFB"/>
    <property type="match status" value="1"/>
</dbReference>
<organism evidence="3 4">
    <name type="scientific">Candidatus Liptonbacteria bacterium RIFCSPLOWO2_01_FULL_52_25</name>
    <dbReference type="NCBI Taxonomy" id="1798650"/>
    <lineage>
        <taxon>Bacteria</taxon>
        <taxon>Candidatus Liptoniibacteriota</taxon>
    </lineage>
</organism>
<feature type="domain" description="Prokaryotic-type class I peptide chain release factors" evidence="2">
    <location>
        <begin position="5"/>
        <end position="127"/>
    </location>
</feature>
<dbReference type="GO" id="GO:0043022">
    <property type="term" value="F:ribosome binding"/>
    <property type="evidence" value="ECO:0007669"/>
    <property type="project" value="TreeGrafter"/>
</dbReference>
<feature type="region of interest" description="Disordered" evidence="1">
    <location>
        <begin position="99"/>
        <end position="139"/>
    </location>
</feature>
<dbReference type="NCBIfam" id="NF006718">
    <property type="entry name" value="PRK09256.1"/>
    <property type="match status" value="1"/>
</dbReference>
<accession>A0A1G2CGD5</accession>
<evidence type="ECO:0000259" key="2">
    <source>
        <dbReference type="Pfam" id="PF00472"/>
    </source>
</evidence>